<dbReference type="InterPro" id="IPR052740">
    <property type="entry name" value="CE4"/>
</dbReference>
<keyword evidence="4" id="KW-1185">Reference proteome</keyword>
<accession>A0A2T0TM48</accession>
<comment type="caution">
    <text evidence="3">The sequence shown here is derived from an EMBL/GenBank/DDBJ whole genome shotgun (WGS) entry which is preliminary data.</text>
</comment>
<feature type="transmembrane region" description="Helical" evidence="2">
    <location>
        <begin position="7"/>
        <end position="28"/>
    </location>
</feature>
<name>A0A2T0TM48_9PSEU</name>
<evidence type="ECO:0000313" key="4">
    <source>
        <dbReference type="Proteomes" id="UP000239494"/>
    </source>
</evidence>
<evidence type="ECO:0000256" key="1">
    <source>
        <dbReference type="SAM" id="MobiDB-lite"/>
    </source>
</evidence>
<gene>
    <name evidence="3" type="ORF">CLV43_101971</name>
</gene>
<protein>
    <recommendedName>
        <fullName evidence="5">Polysaccharide deacetylase</fullName>
    </recommendedName>
</protein>
<sequence>MARNEKRLRWVTTGVALGVTMAVLITIGRTPEQGATAPENVAAGLPAPPRTPVDTSDVPVVPPPAEPRAEWMHKLGPNEKPPQFVMFSFDGAASKEHWDRVLPIARDAKAHVTGLLSGVYMLTESEGATGYTGPGHDRGESAIDFGGSRQDVDLRIGYLNDAIAAGHEIGTHYNGHFCKGTEPSVGTWNTDQWNNELDQFFAIIDKSRARGFALDPANIRGGRTPCLEADWKAAFPAMKSHGLVYDTSHVSLGVTWPTVIDGVYEFPLPEVKVPALNKQAVMMDFNLWSVLNGAKEQPERAAEFSSVVVDTYRDVYRTVFNGNRAPLTIGNHFNEWAGGAFADAVEKFMGEVCVLKDTVCATYTEVIQWMQLQDPSILAQLRSFPAARN</sequence>
<dbReference type="PANTHER" id="PTHR45985:SF3">
    <property type="entry name" value="CHITIN DEACETYLASE-LIKE 4"/>
    <property type="match status" value="1"/>
</dbReference>
<dbReference type="Gene3D" id="3.20.20.370">
    <property type="entry name" value="Glycoside hydrolase/deacetylase"/>
    <property type="match status" value="1"/>
</dbReference>
<evidence type="ECO:0000256" key="2">
    <source>
        <dbReference type="SAM" id="Phobius"/>
    </source>
</evidence>
<dbReference type="InterPro" id="IPR011330">
    <property type="entry name" value="Glyco_hydro/deAcase_b/a-brl"/>
</dbReference>
<keyword evidence="2" id="KW-0812">Transmembrane</keyword>
<evidence type="ECO:0008006" key="5">
    <source>
        <dbReference type="Google" id="ProtNLM"/>
    </source>
</evidence>
<dbReference type="EMBL" id="PVTF01000001">
    <property type="protein sequence ID" value="PRY46691.1"/>
    <property type="molecule type" value="Genomic_DNA"/>
</dbReference>
<reference evidence="3 4" key="1">
    <citation type="submission" date="2018-03" db="EMBL/GenBank/DDBJ databases">
        <title>Genomic Encyclopedia of Archaeal and Bacterial Type Strains, Phase II (KMG-II): from individual species to whole genera.</title>
        <authorList>
            <person name="Goeker M."/>
        </authorList>
    </citation>
    <scope>NUCLEOTIDE SEQUENCE [LARGE SCALE GENOMIC DNA]</scope>
    <source>
        <strain evidence="3 4">DSM 44720</strain>
    </source>
</reference>
<keyword evidence="2" id="KW-1133">Transmembrane helix</keyword>
<evidence type="ECO:0000313" key="3">
    <source>
        <dbReference type="EMBL" id="PRY46691.1"/>
    </source>
</evidence>
<dbReference type="PANTHER" id="PTHR45985">
    <property type="match status" value="1"/>
</dbReference>
<dbReference type="Proteomes" id="UP000239494">
    <property type="component" value="Unassembled WGS sequence"/>
</dbReference>
<dbReference type="GO" id="GO:0005975">
    <property type="term" value="P:carbohydrate metabolic process"/>
    <property type="evidence" value="ECO:0007669"/>
    <property type="project" value="InterPro"/>
</dbReference>
<dbReference type="AlphaFoldDB" id="A0A2T0TM48"/>
<keyword evidence="2" id="KW-0472">Membrane</keyword>
<feature type="region of interest" description="Disordered" evidence="1">
    <location>
        <begin position="34"/>
        <end position="59"/>
    </location>
</feature>
<dbReference type="SUPFAM" id="SSF88713">
    <property type="entry name" value="Glycoside hydrolase/deacetylase"/>
    <property type="match status" value="1"/>
</dbReference>
<organism evidence="3 4">
    <name type="scientific">Umezawaea tangerina</name>
    <dbReference type="NCBI Taxonomy" id="84725"/>
    <lineage>
        <taxon>Bacteria</taxon>
        <taxon>Bacillati</taxon>
        <taxon>Actinomycetota</taxon>
        <taxon>Actinomycetes</taxon>
        <taxon>Pseudonocardiales</taxon>
        <taxon>Pseudonocardiaceae</taxon>
        <taxon>Umezawaea</taxon>
    </lineage>
</organism>
<proteinExistence type="predicted"/>